<protein>
    <submittedName>
        <fullName evidence="5">Restriction endonuclease</fullName>
    </submittedName>
</protein>
<evidence type="ECO:0000256" key="3">
    <source>
        <dbReference type="SAM" id="Phobius"/>
    </source>
</evidence>
<evidence type="ECO:0000313" key="5">
    <source>
        <dbReference type="EMBL" id="SFC32414.1"/>
    </source>
</evidence>
<dbReference type="Gene3D" id="3.40.1350.10">
    <property type="match status" value="1"/>
</dbReference>
<evidence type="ECO:0000256" key="1">
    <source>
        <dbReference type="PROSITE-ProRule" id="PRU00339"/>
    </source>
</evidence>
<dbReference type="Pfam" id="PF04471">
    <property type="entry name" value="Mrr_cat"/>
    <property type="match status" value="1"/>
</dbReference>
<dbReference type="SUPFAM" id="SSF82171">
    <property type="entry name" value="DPP6 N-terminal domain-like"/>
    <property type="match status" value="1"/>
</dbReference>
<dbReference type="PANTHER" id="PTHR30015:SF7">
    <property type="entry name" value="TYPE IV METHYL-DIRECTED RESTRICTION ENZYME ECOKMRR"/>
    <property type="match status" value="1"/>
</dbReference>
<keyword evidence="1" id="KW-0802">TPR repeat</keyword>
<feature type="region of interest" description="Disordered" evidence="2">
    <location>
        <begin position="209"/>
        <end position="250"/>
    </location>
</feature>
<sequence length="722" mass="81121">MKRFLRYFLYREAYRVIRKSMRDSGSDSTSNSQPIEPGKAIEEGRYPVGNAPNFPADGGRIESPEQLKSVLQRMDAYDFEHFIGDLWERMGWKTEVSTAAADKGVDVVAQKSTPYEQTLLIQAKRYGPNTTVGSPEVQQYASLRHQYHGVDKVLLVTTNGYSRQAKELADQLNVKLINGDELVQLVLEHDALDLVVEYLDFVEAIPEEDTSQAAGQSADRPETSSEAGVSSSESDASATQPTQMGSPPSTRWHKAVMGATIGWVVVFFSVVAIPEALWGLLFLVTWVALPAAMFLDAREIGDVTDWPKYTWAYVLTSLLWFVAVIPGLVYLWRRRSVPVRESQEDSESGEQASSFDTPRTSEVEEDTTTTGATDSRGDGEESASASRSSREDSDDRDFARVIGYEEKRYTCQVNRSANGEWLVAYGRGTDPDDARMFIYDDTGLRITETIAEPATASVADSGRTVVIDALDPDEHSAKLIVFEPDGTQLLTHYFNADVADCCVTSDGEYAIVTTYPPDDSAYVFDLESGDRRTKHELRHEKARQVTLRTENGVREIQFSTDTEADPAYAIDLDGEVVWEETDDREETVQEDVEERDDPQHLREMIESLREAYDAAETQPERNDVTKSLADTHWSLANALEGDDPEAMQDHLEQAKEQYFELLPWYEGKSGAAKVLRKQGTYYIERGEGERAAECFRQIKQLEDEYSVQLLTEEDERHLESIT</sequence>
<keyword evidence="5" id="KW-0255">Endonuclease</keyword>
<dbReference type="EMBL" id="FOKW01000007">
    <property type="protein sequence ID" value="SFC32414.1"/>
    <property type="molecule type" value="Genomic_DNA"/>
</dbReference>
<dbReference type="SUPFAM" id="SSF52980">
    <property type="entry name" value="Restriction endonuclease-like"/>
    <property type="match status" value="1"/>
</dbReference>
<dbReference type="InterPro" id="IPR011856">
    <property type="entry name" value="tRNA_endonuc-like_dom_sf"/>
</dbReference>
<feature type="compositionally biased region" description="Polar residues" evidence="2">
    <location>
        <begin position="349"/>
        <end position="360"/>
    </location>
</feature>
<dbReference type="PANTHER" id="PTHR30015">
    <property type="entry name" value="MRR RESTRICTION SYSTEM PROTEIN"/>
    <property type="match status" value="1"/>
</dbReference>
<keyword evidence="3" id="KW-0472">Membrane</keyword>
<dbReference type="InterPro" id="IPR007560">
    <property type="entry name" value="Restrct_endonuc_IV_Mrr"/>
</dbReference>
<evidence type="ECO:0000313" key="6">
    <source>
        <dbReference type="Proteomes" id="UP000199161"/>
    </source>
</evidence>
<feature type="domain" description="Restriction endonuclease type IV Mrr" evidence="4">
    <location>
        <begin position="71"/>
        <end position="185"/>
    </location>
</feature>
<dbReference type="GO" id="GO:0003677">
    <property type="term" value="F:DNA binding"/>
    <property type="evidence" value="ECO:0007669"/>
    <property type="project" value="InterPro"/>
</dbReference>
<proteinExistence type="predicted"/>
<dbReference type="InterPro" id="IPR011335">
    <property type="entry name" value="Restrct_endonuc-II-like"/>
</dbReference>
<feature type="compositionally biased region" description="Polar residues" evidence="2">
    <location>
        <begin position="239"/>
        <end position="249"/>
    </location>
</feature>
<dbReference type="GO" id="GO:0015666">
    <property type="term" value="F:restriction endodeoxyribonuclease activity"/>
    <property type="evidence" value="ECO:0007669"/>
    <property type="project" value="TreeGrafter"/>
</dbReference>
<feature type="transmembrane region" description="Helical" evidence="3">
    <location>
        <begin position="309"/>
        <end position="332"/>
    </location>
</feature>
<dbReference type="InterPro" id="IPR019734">
    <property type="entry name" value="TPR_rpt"/>
</dbReference>
<feature type="region of interest" description="Disordered" evidence="2">
    <location>
        <begin position="21"/>
        <end position="61"/>
    </location>
</feature>
<name>A0A1I1I8C2_NATHA</name>
<feature type="transmembrane region" description="Helical" evidence="3">
    <location>
        <begin position="261"/>
        <end position="289"/>
    </location>
</feature>
<dbReference type="Proteomes" id="UP000199161">
    <property type="component" value="Unassembled WGS sequence"/>
</dbReference>
<keyword evidence="3" id="KW-0812">Transmembrane</keyword>
<gene>
    <name evidence="5" type="ORF">SAMN05444422_1074</name>
</gene>
<accession>A0A1I1I8C2</accession>
<dbReference type="AlphaFoldDB" id="A0A1I1I8C2"/>
<evidence type="ECO:0000259" key="4">
    <source>
        <dbReference type="Pfam" id="PF04471"/>
    </source>
</evidence>
<feature type="repeat" description="TPR" evidence="1">
    <location>
        <begin position="672"/>
        <end position="705"/>
    </location>
</feature>
<dbReference type="GO" id="GO:0009307">
    <property type="term" value="P:DNA restriction-modification system"/>
    <property type="evidence" value="ECO:0007669"/>
    <property type="project" value="InterPro"/>
</dbReference>
<feature type="compositionally biased region" description="Low complexity" evidence="2">
    <location>
        <begin position="224"/>
        <end position="238"/>
    </location>
</feature>
<organism evidence="5 6">
    <name type="scientific">Natronobacterium haloterrestre</name>
    <name type="common">Halobiforma haloterrestris</name>
    <dbReference type="NCBI Taxonomy" id="148448"/>
    <lineage>
        <taxon>Archaea</taxon>
        <taxon>Methanobacteriati</taxon>
        <taxon>Methanobacteriota</taxon>
        <taxon>Stenosarchaea group</taxon>
        <taxon>Halobacteria</taxon>
        <taxon>Halobacteriales</taxon>
        <taxon>Natrialbaceae</taxon>
        <taxon>Natronobacterium</taxon>
    </lineage>
</organism>
<dbReference type="PROSITE" id="PS50005">
    <property type="entry name" value="TPR"/>
    <property type="match status" value="1"/>
</dbReference>
<dbReference type="InterPro" id="IPR052906">
    <property type="entry name" value="Type_IV_Methyl-Rstrct_Enzyme"/>
</dbReference>
<reference evidence="6" key="1">
    <citation type="submission" date="2016-10" db="EMBL/GenBank/DDBJ databases">
        <authorList>
            <person name="Varghese N."/>
            <person name="Submissions S."/>
        </authorList>
    </citation>
    <scope>NUCLEOTIDE SEQUENCE [LARGE SCALE GENOMIC DNA]</scope>
    <source>
        <strain evidence="6">DSM 13078</strain>
    </source>
</reference>
<keyword evidence="5" id="KW-0378">Hydrolase</keyword>
<keyword evidence="6" id="KW-1185">Reference proteome</keyword>
<keyword evidence="5" id="KW-0540">Nuclease</keyword>
<evidence type="ECO:0000256" key="2">
    <source>
        <dbReference type="SAM" id="MobiDB-lite"/>
    </source>
</evidence>
<keyword evidence="3" id="KW-1133">Transmembrane helix</keyword>
<feature type="region of interest" description="Disordered" evidence="2">
    <location>
        <begin position="341"/>
        <end position="396"/>
    </location>
</feature>